<dbReference type="InterPro" id="IPR012677">
    <property type="entry name" value="Nucleotide-bd_a/b_plait_sf"/>
</dbReference>
<feature type="region of interest" description="Disordered" evidence="1">
    <location>
        <begin position="239"/>
        <end position="260"/>
    </location>
</feature>
<keyword evidence="3" id="KW-1185">Reference proteome</keyword>
<dbReference type="GO" id="GO:0006397">
    <property type="term" value="P:mRNA processing"/>
    <property type="evidence" value="ECO:0007669"/>
    <property type="project" value="UniProtKB-KW"/>
</dbReference>
<reference evidence="2 3" key="1">
    <citation type="submission" date="2016-04" db="EMBL/GenBank/DDBJ databases">
        <title>Evolutionary innovation and constraint leading to complex multicellularity in the Ascomycota.</title>
        <authorList>
            <person name="Cisse O."/>
            <person name="Nguyen A."/>
            <person name="Hewitt D.A."/>
            <person name="Jedd G."/>
            <person name="Stajich J.E."/>
        </authorList>
    </citation>
    <scope>NUCLEOTIDE SEQUENCE [LARGE SCALE GENOMIC DNA]</scope>
    <source>
        <strain evidence="2 3">DAH-3</strain>
    </source>
</reference>
<gene>
    <name evidence="2" type="ORF">NEOLI_002668</name>
</gene>
<dbReference type="Proteomes" id="UP000186594">
    <property type="component" value="Unassembled WGS sequence"/>
</dbReference>
<dbReference type="InterPro" id="IPR035979">
    <property type="entry name" value="RBD_domain_sf"/>
</dbReference>
<sequence>VWLRQAGRTLSLPTKLRRPRNRPLSLSIRILHSSAGKIDQRGFMADDFDFDIYGDEGLDSRRASATLLDPEQQRNGMQDAHIKQEDDEESLDVKIDGEIVKTEKAANTNGHQLLLHPVPQFPPITKGVQQFPPLQPDPRPVDPHATTALLINDLQWFENEEDIRALCSHLDPELKDITFSEHKVNGKSKGTVYIEFTTPQAATAMKYKIDANLQQQLSRWNCIFTNSFSNPFRTLPKEQGRAGGNQPMRGVVNPAFRGGMNRGGMMRGGMPGFRPQQMITQGFRPPIMNPNFRNNMRGGMNHFRGAFNPAFNPGYFPNQQMGMPQQGFDNWGYPQGDMGNPHGMKRARE</sequence>
<dbReference type="PANTHER" id="PTHR23204">
    <property type="entry name" value="CLEAVAGE AND POLYADENYLATION SPECIFIC FACTOR"/>
    <property type="match status" value="1"/>
</dbReference>
<evidence type="ECO:0000313" key="2">
    <source>
        <dbReference type="EMBL" id="OLL26581.1"/>
    </source>
</evidence>
<organism evidence="2 3">
    <name type="scientific">Neolecta irregularis (strain DAH-3)</name>
    <dbReference type="NCBI Taxonomy" id="1198029"/>
    <lineage>
        <taxon>Eukaryota</taxon>
        <taxon>Fungi</taxon>
        <taxon>Dikarya</taxon>
        <taxon>Ascomycota</taxon>
        <taxon>Taphrinomycotina</taxon>
        <taxon>Neolectales</taxon>
        <taxon>Neolectaceae</taxon>
        <taxon>Neolecta</taxon>
    </lineage>
</organism>
<dbReference type="GO" id="GO:0005634">
    <property type="term" value="C:nucleus"/>
    <property type="evidence" value="ECO:0007669"/>
    <property type="project" value="UniProtKB-SubCell"/>
</dbReference>
<dbReference type="GO" id="GO:0003676">
    <property type="term" value="F:nucleic acid binding"/>
    <property type="evidence" value="ECO:0007669"/>
    <property type="project" value="InterPro"/>
</dbReference>
<evidence type="ECO:0000256" key="1">
    <source>
        <dbReference type="SAM" id="MobiDB-lite"/>
    </source>
</evidence>
<comment type="caution">
    <text evidence="2">The sequence shown here is derived from an EMBL/GenBank/DDBJ whole genome shotgun (WGS) entry which is preliminary data.</text>
</comment>
<dbReference type="OrthoDB" id="10065185at2759"/>
<evidence type="ECO:0008006" key="4">
    <source>
        <dbReference type="Google" id="ProtNLM"/>
    </source>
</evidence>
<feature type="region of interest" description="Disordered" evidence="1">
    <location>
        <begin position="323"/>
        <end position="349"/>
    </location>
</feature>
<evidence type="ECO:0000313" key="3">
    <source>
        <dbReference type="Proteomes" id="UP000186594"/>
    </source>
</evidence>
<dbReference type="Gene3D" id="3.30.70.330">
    <property type="match status" value="1"/>
</dbReference>
<dbReference type="AlphaFoldDB" id="A0A1U7LVN9"/>
<proteinExistence type="predicted"/>
<dbReference type="EMBL" id="LXFE01000165">
    <property type="protein sequence ID" value="OLL26581.1"/>
    <property type="molecule type" value="Genomic_DNA"/>
</dbReference>
<feature type="non-terminal residue" evidence="2">
    <location>
        <position position="1"/>
    </location>
</feature>
<accession>A0A1U7LVN9</accession>
<dbReference type="InterPro" id="IPR034772">
    <property type="entry name" value="CPSF6/7"/>
</dbReference>
<dbReference type="SUPFAM" id="SSF54928">
    <property type="entry name" value="RNA-binding domain, RBD"/>
    <property type="match status" value="1"/>
</dbReference>
<name>A0A1U7LVN9_NEOID</name>
<dbReference type="STRING" id="1198029.A0A1U7LVN9"/>
<protein>
    <recommendedName>
        <fullName evidence="4">RRM domain-containing protein</fullName>
    </recommendedName>
</protein>